<reference evidence="13" key="1">
    <citation type="submission" date="2011-07" db="EMBL/GenBank/DDBJ databases">
        <title>Divergent evolution of antigenic variation in African trypanosomes.</title>
        <authorList>
            <person name="Jackson A.P."/>
            <person name="Berry A."/>
            <person name="Allison H.C."/>
            <person name="Burton P."/>
            <person name="Anderson J."/>
            <person name="Aslett M."/>
            <person name="Brown R."/>
            <person name="Corton N."/>
            <person name="Harris D."/>
            <person name="Hauser H."/>
            <person name="Gamble J."/>
            <person name="Gilderthorp R."/>
            <person name="McQuillan J."/>
            <person name="Quail M.A."/>
            <person name="Sanders M."/>
            <person name="Van Tonder A."/>
            <person name="Ginger M.L."/>
            <person name="Donelson J.E."/>
            <person name="Field M.C."/>
            <person name="Barry J.D."/>
            <person name="Berriman M."/>
            <person name="Hertz-Fowler C."/>
        </authorList>
    </citation>
    <scope>NUCLEOTIDE SEQUENCE [LARGE SCALE GENOMIC DNA]</scope>
    <source>
        <strain evidence="13">IL3000</strain>
    </source>
</reference>
<reference evidence="12 13" key="2">
    <citation type="journal article" date="2012" name="Proc. Natl. Acad. Sci. U.S.A.">
        <title>Antigenic diversity is generated by distinct evolutionary mechanisms in African trypanosome species.</title>
        <authorList>
            <person name="Jackson A.P."/>
            <person name="Berry A."/>
            <person name="Aslett M."/>
            <person name="Allison H.C."/>
            <person name="Burton P."/>
            <person name="Vavrova-Anderson J."/>
            <person name="Brown R."/>
            <person name="Browne H."/>
            <person name="Corton N."/>
            <person name="Hauser H."/>
            <person name="Gamble J."/>
            <person name="Gilderthorp R."/>
            <person name="Marcello L."/>
            <person name="McQuillan J."/>
            <person name="Otto T.D."/>
            <person name="Quail M.A."/>
            <person name="Sanders M.J."/>
            <person name="van Tonder A."/>
            <person name="Ginger M.L."/>
            <person name="Field M.C."/>
            <person name="Barry J.D."/>
            <person name="Hertz-Fowler C."/>
            <person name="Berriman M."/>
        </authorList>
    </citation>
    <scope>NUCLEOTIDE SEQUENCE [LARGE SCALE GENOMIC DNA]</scope>
    <source>
        <strain evidence="12 13">IL3000</strain>
    </source>
</reference>
<keyword evidence="6" id="KW-0472">Membrane</keyword>
<evidence type="ECO:0000256" key="3">
    <source>
        <dbReference type="ARBA" id="ARBA00022475"/>
    </source>
</evidence>
<evidence type="ECO:0000313" key="13">
    <source>
        <dbReference type="Proteomes" id="UP000000702"/>
    </source>
</evidence>
<comment type="caution">
    <text evidence="12">The sequence shown here is derived from an EMBL/GenBank/DDBJ whole genome shotgun (WGS) entry which is preliminary data.</text>
</comment>
<dbReference type="Proteomes" id="UP000000702">
    <property type="component" value="Unassembled WGS sequence"/>
</dbReference>
<dbReference type="GO" id="GO:0005886">
    <property type="term" value="C:plasma membrane"/>
    <property type="evidence" value="ECO:0007669"/>
    <property type="project" value="UniProtKB-SubCell"/>
</dbReference>
<feature type="signal peptide" evidence="10">
    <location>
        <begin position="1"/>
        <end position="19"/>
    </location>
</feature>
<evidence type="ECO:0000256" key="2">
    <source>
        <dbReference type="ARBA" id="ARBA00004609"/>
    </source>
</evidence>
<evidence type="ECO:0000256" key="4">
    <source>
        <dbReference type="ARBA" id="ARBA00022622"/>
    </source>
</evidence>
<feature type="region of interest" description="Disordered" evidence="9">
    <location>
        <begin position="273"/>
        <end position="308"/>
    </location>
</feature>
<dbReference type="GO" id="GO:0098552">
    <property type="term" value="C:side of membrane"/>
    <property type="evidence" value="ECO:0007669"/>
    <property type="project" value="UniProtKB-KW"/>
</dbReference>
<dbReference type="InterPro" id="IPR025932">
    <property type="entry name" value="Trypano_VSG_B_N_dom"/>
</dbReference>
<dbReference type="VEuPathDB" id="TriTrypDB:TcIL3000_0_02550"/>
<evidence type="ECO:0000256" key="9">
    <source>
        <dbReference type="SAM" id="MobiDB-lite"/>
    </source>
</evidence>
<keyword evidence="13" id="KW-1185">Reference proteome</keyword>
<dbReference type="AlphaFoldDB" id="F9WJS9"/>
<sequence>MIMKFWIIVFLAVMEIVGADNVVSEETKDHNKEAHKALCDLMKAAANKWREVEKRVPTDPLRNALVTTLFGYGTVGTLETLRSVLPSDYDDVEGTDSSRSNWCGQPLNGDYQNNYPRWSGHSAPHDMVCLCTLGNNTWPLVGSEKDKLCGQNKNSLGGDNEWWSGTNNTKKRDAIEKTWKVTVNPCLSGSSPEKDLKEALKKFTGKIVHTWDAKYDENHYVLGQNGTDYISKPCDGSPKDGLCVKYYNSTKPFPWWVDLEKALIEDAEIQKQRAEEERRKQQDRERKTDEPHAEALTSGPQTNNQTEQHRNANLTEKLRKYNIKSGTPISRPSSWLLRAVFLF</sequence>
<evidence type="ECO:0000256" key="6">
    <source>
        <dbReference type="ARBA" id="ARBA00023136"/>
    </source>
</evidence>
<evidence type="ECO:0000256" key="8">
    <source>
        <dbReference type="ARBA" id="ARBA00023288"/>
    </source>
</evidence>
<evidence type="ECO:0000256" key="7">
    <source>
        <dbReference type="ARBA" id="ARBA00023180"/>
    </source>
</evidence>
<keyword evidence="8" id="KW-0449">Lipoprotein</keyword>
<evidence type="ECO:0000313" key="12">
    <source>
        <dbReference type="EMBL" id="CCD17587.1"/>
    </source>
</evidence>
<feature type="compositionally biased region" description="Polar residues" evidence="9">
    <location>
        <begin position="298"/>
        <end position="308"/>
    </location>
</feature>
<dbReference type="EMBL" id="CAEQ01002764">
    <property type="protein sequence ID" value="CCD17587.1"/>
    <property type="molecule type" value="Genomic_DNA"/>
</dbReference>
<name>F9WJS9_TRYCI</name>
<evidence type="ECO:0000256" key="5">
    <source>
        <dbReference type="ARBA" id="ARBA00022729"/>
    </source>
</evidence>
<protein>
    <submittedName>
        <fullName evidence="12">Variant surface glycoprotein</fullName>
    </submittedName>
</protein>
<comment type="function">
    <text evidence="1">VSG forms a coat on the surface of the parasite. The trypanosome evades the immune response of the host by expressing a series of antigenically distinct VSGs from an estimated 1000 VSG genes.</text>
</comment>
<evidence type="ECO:0000259" key="11">
    <source>
        <dbReference type="Pfam" id="PF13206"/>
    </source>
</evidence>
<feature type="chain" id="PRO_5003389233" evidence="10">
    <location>
        <begin position="20"/>
        <end position="343"/>
    </location>
</feature>
<gene>
    <name evidence="12" type="ORF">TCIL3000_0_02550</name>
</gene>
<keyword evidence="7" id="KW-0325">Glycoprotein</keyword>
<proteinExistence type="predicted"/>
<evidence type="ECO:0000256" key="10">
    <source>
        <dbReference type="SAM" id="SignalP"/>
    </source>
</evidence>
<feature type="domain" description="Trypanosome variant surface glycoprotein B-type N-terminal" evidence="11">
    <location>
        <begin position="23"/>
        <end position="280"/>
    </location>
</feature>
<organism evidence="12 13">
    <name type="scientific">Trypanosoma congolense (strain IL3000)</name>
    <dbReference type="NCBI Taxonomy" id="1068625"/>
    <lineage>
        <taxon>Eukaryota</taxon>
        <taxon>Discoba</taxon>
        <taxon>Euglenozoa</taxon>
        <taxon>Kinetoplastea</taxon>
        <taxon>Metakinetoplastina</taxon>
        <taxon>Trypanosomatida</taxon>
        <taxon>Trypanosomatidae</taxon>
        <taxon>Trypanosoma</taxon>
        <taxon>Nannomonas</taxon>
    </lineage>
</organism>
<feature type="compositionally biased region" description="Basic and acidic residues" evidence="9">
    <location>
        <begin position="273"/>
        <end position="293"/>
    </location>
</feature>
<comment type="subcellular location">
    <subcellularLocation>
        <location evidence="2">Cell membrane</location>
        <topology evidence="2">Lipid-anchor</topology>
        <topology evidence="2">GPI-anchor</topology>
    </subcellularLocation>
</comment>
<evidence type="ECO:0000256" key="1">
    <source>
        <dbReference type="ARBA" id="ARBA00002523"/>
    </source>
</evidence>
<accession>F9WJS9</accession>
<keyword evidence="3" id="KW-1003">Cell membrane</keyword>
<dbReference type="Pfam" id="PF13206">
    <property type="entry name" value="VSG_B"/>
    <property type="match status" value="1"/>
</dbReference>
<keyword evidence="4" id="KW-0336">GPI-anchor</keyword>
<keyword evidence="5 10" id="KW-0732">Signal</keyword>